<feature type="non-terminal residue" evidence="2">
    <location>
        <position position="34"/>
    </location>
</feature>
<protein>
    <recommendedName>
        <fullName evidence="1">Bacterial alpha-2-macroglobulin MG10 domain-containing protein</fullName>
    </recommendedName>
</protein>
<feature type="non-terminal residue" evidence="2">
    <location>
        <position position="1"/>
    </location>
</feature>
<comment type="caution">
    <text evidence="2">The sequence shown here is derived from an EMBL/GenBank/DDBJ whole genome shotgun (WGS) entry which is preliminary data.</text>
</comment>
<evidence type="ECO:0000259" key="1">
    <source>
        <dbReference type="Pfam" id="PF17973"/>
    </source>
</evidence>
<evidence type="ECO:0000313" key="2">
    <source>
        <dbReference type="EMBL" id="GAI63868.1"/>
    </source>
</evidence>
<feature type="domain" description="Bacterial alpha-2-macroglobulin MG10" evidence="1">
    <location>
        <begin position="1"/>
        <end position="33"/>
    </location>
</feature>
<dbReference type="InterPro" id="IPR041246">
    <property type="entry name" value="Bact_MG10"/>
</dbReference>
<accession>X1Q6L0</accession>
<name>X1Q6L0_9ZZZZ</name>
<reference evidence="2" key="1">
    <citation type="journal article" date="2014" name="Front. Microbiol.">
        <title>High frequency of phylogenetically diverse reductive dehalogenase-homologous genes in deep subseafloor sedimentary metagenomes.</title>
        <authorList>
            <person name="Kawai M."/>
            <person name="Futagami T."/>
            <person name="Toyoda A."/>
            <person name="Takaki Y."/>
            <person name="Nishi S."/>
            <person name="Hori S."/>
            <person name="Arai W."/>
            <person name="Tsubouchi T."/>
            <person name="Morono Y."/>
            <person name="Uchiyama I."/>
            <person name="Ito T."/>
            <person name="Fujiyama A."/>
            <person name="Inagaki F."/>
            <person name="Takami H."/>
        </authorList>
    </citation>
    <scope>NUCLEOTIDE SEQUENCE</scope>
    <source>
        <strain evidence="2">Expedition CK06-06</strain>
    </source>
</reference>
<dbReference type="Pfam" id="PF17973">
    <property type="entry name" value="bMG10"/>
    <property type="match status" value="1"/>
</dbReference>
<dbReference type="AlphaFoldDB" id="X1Q6L0"/>
<sequence>YKVTLSVITPQERNFVVVDDPLPAGVEVINTSFD</sequence>
<gene>
    <name evidence="2" type="ORF">S06H3_67093</name>
</gene>
<dbReference type="EMBL" id="BARV01046200">
    <property type="protein sequence ID" value="GAI63868.1"/>
    <property type="molecule type" value="Genomic_DNA"/>
</dbReference>
<proteinExistence type="predicted"/>
<organism evidence="2">
    <name type="scientific">marine sediment metagenome</name>
    <dbReference type="NCBI Taxonomy" id="412755"/>
    <lineage>
        <taxon>unclassified sequences</taxon>
        <taxon>metagenomes</taxon>
        <taxon>ecological metagenomes</taxon>
    </lineage>
</organism>